<evidence type="ECO:0000256" key="6">
    <source>
        <dbReference type="SAM" id="Phobius"/>
    </source>
</evidence>
<evidence type="ECO:0000256" key="4">
    <source>
        <dbReference type="ARBA" id="ARBA00023136"/>
    </source>
</evidence>
<feature type="transmembrane region" description="Helical" evidence="6">
    <location>
        <begin position="240"/>
        <end position="261"/>
    </location>
</feature>
<evidence type="ECO:0000313" key="9">
    <source>
        <dbReference type="Proteomes" id="UP000823399"/>
    </source>
</evidence>
<evidence type="ECO:0000256" key="3">
    <source>
        <dbReference type="ARBA" id="ARBA00022989"/>
    </source>
</evidence>
<evidence type="ECO:0000313" key="8">
    <source>
        <dbReference type="EMBL" id="KAG2101822.1"/>
    </source>
</evidence>
<proteinExistence type="predicted"/>
<sequence>MAGAIGRYSTGKRARIYIVKRGKGTRAWRALRGKAAPHIEIAAGSTQSDATIPFLFPVRASLHWGQSMTSQETNTQTHMSGSKSSNEPVKLDIEHAVVEDDPRIWSNTKKNVVLFIISGASIIAGLCANIQNPTNAQIEQQLHTSSGDISLSLSLYILAQGILPMIWSAISEIKGCKTVYLFSLVLFTLGSAIVAIFRTIGFVIGMCIIQGTGASAVLAIGAATLAGIYEPHQRGEMMGVFYAAPLLGPLFGSIIGGALTQGLIWRAVFWFLTIWGGIIFSAFLFLFKDTFQKERSMAYQNVLKRRLREQQLSEAMDDSQNISKKESQVNDKDQTSSNDIEAQPMVIPASTIGEV</sequence>
<feature type="transmembrane region" description="Helical" evidence="6">
    <location>
        <begin position="203"/>
        <end position="228"/>
    </location>
</feature>
<dbReference type="InterPro" id="IPR036259">
    <property type="entry name" value="MFS_trans_sf"/>
</dbReference>
<feature type="transmembrane region" description="Helical" evidence="6">
    <location>
        <begin position="112"/>
        <end position="131"/>
    </location>
</feature>
<dbReference type="InterPro" id="IPR011701">
    <property type="entry name" value="MFS"/>
</dbReference>
<protein>
    <submittedName>
        <fullName evidence="8">Major facilitator superfamily domain-containing protein</fullName>
    </submittedName>
</protein>
<feature type="transmembrane region" description="Helical" evidence="6">
    <location>
        <begin position="267"/>
        <end position="287"/>
    </location>
</feature>
<keyword evidence="9" id="KW-1185">Reference proteome</keyword>
<keyword evidence="4 6" id="KW-0472">Membrane</keyword>
<dbReference type="GeneID" id="64704118"/>
<feature type="transmembrane region" description="Helical" evidence="6">
    <location>
        <begin position="151"/>
        <end position="170"/>
    </location>
</feature>
<feature type="compositionally biased region" description="Polar residues" evidence="5">
    <location>
        <begin position="313"/>
        <end position="322"/>
    </location>
</feature>
<dbReference type="Pfam" id="PF07690">
    <property type="entry name" value="MFS_1"/>
    <property type="match status" value="1"/>
</dbReference>
<organism evidence="8 9">
    <name type="scientific">Suillus discolor</name>
    <dbReference type="NCBI Taxonomy" id="1912936"/>
    <lineage>
        <taxon>Eukaryota</taxon>
        <taxon>Fungi</taxon>
        <taxon>Dikarya</taxon>
        <taxon>Basidiomycota</taxon>
        <taxon>Agaricomycotina</taxon>
        <taxon>Agaricomycetes</taxon>
        <taxon>Agaricomycetidae</taxon>
        <taxon>Boletales</taxon>
        <taxon>Suillineae</taxon>
        <taxon>Suillaceae</taxon>
        <taxon>Suillus</taxon>
    </lineage>
</organism>
<feature type="compositionally biased region" description="Basic and acidic residues" evidence="5">
    <location>
        <begin position="323"/>
        <end position="334"/>
    </location>
</feature>
<dbReference type="EMBL" id="JABBWM010000049">
    <property type="protein sequence ID" value="KAG2101822.1"/>
    <property type="molecule type" value="Genomic_DNA"/>
</dbReference>
<dbReference type="InterPro" id="IPR020846">
    <property type="entry name" value="MFS_dom"/>
</dbReference>
<feature type="region of interest" description="Disordered" evidence="5">
    <location>
        <begin position="313"/>
        <end position="340"/>
    </location>
</feature>
<dbReference type="Gene3D" id="1.20.1720.10">
    <property type="entry name" value="Multidrug resistance protein D"/>
    <property type="match status" value="1"/>
</dbReference>
<dbReference type="SUPFAM" id="SSF103473">
    <property type="entry name" value="MFS general substrate transporter"/>
    <property type="match status" value="1"/>
</dbReference>
<dbReference type="Proteomes" id="UP000823399">
    <property type="component" value="Unassembled WGS sequence"/>
</dbReference>
<evidence type="ECO:0000256" key="2">
    <source>
        <dbReference type="ARBA" id="ARBA00022692"/>
    </source>
</evidence>
<dbReference type="GO" id="GO:0022857">
    <property type="term" value="F:transmembrane transporter activity"/>
    <property type="evidence" value="ECO:0007669"/>
    <property type="project" value="InterPro"/>
</dbReference>
<dbReference type="RefSeq" id="XP_041289987.1">
    <property type="nucleotide sequence ID" value="XM_041441859.1"/>
</dbReference>
<evidence type="ECO:0000256" key="5">
    <source>
        <dbReference type="SAM" id="MobiDB-lite"/>
    </source>
</evidence>
<dbReference type="PANTHER" id="PTHR23502:SF5">
    <property type="entry name" value="QUINIDINE RESISTANCE PROTEIN 3"/>
    <property type="match status" value="1"/>
</dbReference>
<dbReference type="GO" id="GO:0005886">
    <property type="term" value="C:plasma membrane"/>
    <property type="evidence" value="ECO:0007669"/>
    <property type="project" value="TreeGrafter"/>
</dbReference>
<comment type="subcellular location">
    <subcellularLocation>
        <location evidence="1">Membrane</location>
        <topology evidence="1">Multi-pass membrane protein</topology>
    </subcellularLocation>
</comment>
<evidence type="ECO:0000256" key="1">
    <source>
        <dbReference type="ARBA" id="ARBA00004141"/>
    </source>
</evidence>
<reference evidence="8" key="1">
    <citation type="journal article" date="2020" name="New Phytol.">
        <title>Comparative genomics reveals dynamic genome evolution in host specialist ectomycorrhizal fungi.</title>
        <authorList>
            <person name="Lofgren L.A."/>
            <person name="Nguyen N.H."/>
            <person name="Vilgalys R."/>
            <person name="Ruytinx J."/>
            <person name="Liao H.L."/>
            <person name="Branco S."/>
            <person name="Kuo A."/>
            <person name="LaButti K."/>
            <person name="Lipzen A."/>
            <person name="Andreopoulos W."/>
            <person name="Pangilinan J."/>
            <person name="Riley R."/>
            <person name="Hundley H."/>
            <person name="Na H."/>
            <person name="Barry K."/>
            <person name="Grigoriev I.V."/>
            <person name="Stajich J.E."/>
            <person name="Kennedy P.G."/>
        </authorList>
    </citation>
    <scope>NUCLEOTIDE SEQUENCE</scope>
    <source>
        <strain evidence="8">FC423</strain>
    </source>
</reference>
<dbReference type="PROSITE" id="PS50850">
    <property type="entry name" value="MFS"/>
    <property type="match status" value="1"/>
</dbReference>
<dbReference type="OrthoDB" id="2585655at2759"/>
<accession>A0A9P7F2J0</accession>
<gene>
    <name evidence="8" type="ORF">F5147DRAFT_776470</name>
</gene>
<keyword evidence="2 6" id="KW-0812">Transmembrane</keyword>
<dbReference type="PANTHER" id="PTHR23502">
    <property type="entry name" value="MAJOR FACILITATOR SUPERFAMILY"/>
    <property type="match status" value="1"/>
</dbReference>
<comment type="caution">
    <text evidence="8">The sequence shown here is derived from an EMBL/GenBank/DDBJ whole genome shotgun (WGS) entry which is preliminary data.</text>
</comment>
<name>A0A9P7F2J0_9AGAM</name>
<dbReference type="AlphaFoldDB" id="A0A9P7F2J0"/>
<feature type="transmembrane region" description="Helical" evidence="6">
    <location>
        <begin position="179"/>
        <end position="197"/>
    </location>
</feature>
<evidence type="ECO:0000259" key="7">
    <source>
        <dbReference type="PROSITE" id="PS50850"/>
    </source>
</evidence>
<keyword evidence="3 6" id="KW-1133">Transmembrane helix</keyword>
<feature type="domain" description="Major facilitator superfamily (MFS) profile" evidence="7">
    <location>
        <begin position="113"/>
        <end position="355"/>
    </location>
</feature>